<feature type="domain" description="YgjP-like metallopeptidase" evidence="1">
    <location>
        <begin position="26"/>
        <end position="218"/>
    </location>
</feature>
<comment type="caution">
    <text evidence="2">The sequence shown here is derived from an EMBL/GenBank/DDBJ whole genome shotgun (WGS) entry which is preliminary data.</text>
</comment>
<keyword evidence="2" id="KW-0378">Hydrolase</keyword>
<dbReference type="InterPro" id="IPR002725">
    <property type="entry name" value="YgjP-like_metallopeptidase"/>
</dbReference>
<name>A0ABQ5VTC6_9RHOB</name>
<protein>
    <submittedName>
        <fullName evidence="2">Zinc metalloprotease</fullName>
    </submittedName>
</protein>
<evidence type="ECO:0000259" key="1">
    <source>
        <dbReference type="Pfam" id="PF01863"/>
    </source>
</evidence>
<accession>A0ABQ5VTC6</accession>
<dbReference type="PANTHER" id="PTHR30399">
    <property type="entry name" value="UNCHARACTERIZED PROTEIN YGJP"/>
    <property type="match status" value="1"/>
</dbReference>
<dbReference type="Proteomes" id="UP001156694">
    <property type="component" value="Unassembled WGS sequence"/>
</dbReference>
<reference evidence="3" key="1">
    <citation type="journal article" date="2019" name="Int. J. Syst. Evol. Microbiol.">
        <title>The Global Catalogue of Microorganisms (GCM) 10K type strain sequencing project: providing services to taxonomists for standard genome sequencing and annotation.</title>
        <authorList>
            <consortium name="The Broad Institute Genomics Platform"/>
            <consortium name="The Broad Institute Genome Sequencing Center for Infectious Disease"/>
            <person name="Wu L."/>
            <person name="Ma J."/>
        </authorList>
    </citation>
    <scope>NUCLEOTIDE SEQUENCE [LARGE SCALE GENOMIC DNA]</scope>
    <source>
        <strain evidence="3">NBRC 110140</strain>
    </source>
</reference>
<dbReference type="Pfam" id="PF01863">
    <property type="entry name" value="YgjP-like"/>
    <property type="match status" value="1"/>
</dbReference>
<dbReference type="RefSeq" id="WP_284376328.1">
    <property type="nucleotide sequence ID" value="NZ_BSNN01000002.1"/>
</dbReference>
<dbReference type="InterPro" id="IPR053136">
    <property type="entry name" value="UTP_pyrophosphatase-like"/>
</dbReference>
<evidence type="ECO:0000313" key="3">
    <source>
        <dbReference type="Proteomes" id="UP001156694"/>
    </source>
</evidence>
<keyword evidence="2" id="KW-0645">Protease</keyword>
<dbReference type="EMBL" id="BSNN01000002">
    <property type="protein sequence ID" value="GLQ34525.1"/>
    <property type="molecule type" value="Genomic_DNA"/>
</dbReference>
<gene>
    <name evidence="2" type="ORF">GCM10007939_08080</name>
</gene>
<keyword evidence="2" id="KW-0482">Metalloprotease</keyword>
<organism evidence="2 3">
    <name type="scientific">Amylibacter marinus</name>
    <dbReference type="NCBI Taxonomy" id="1475483"/>
    <lineage>
        <taxon>Bacteria</taxon>
        <taxon>Pseudomonadati</taxon>
        <taxon>Pseudomonadota</taxon>
        <taxon>Alphaproteobacteria</taxon>
        <taxon>Rhodobacterales</taxon>
        <taxon>Paracoccaceae</taxon>
        <taxon>Amylibacter</taxon>
    </lineage>
</organism>
<evidence type="ECO:0000313" key="2">
    <source>
        <dbReference type="EMBL" id="GLQ34525.1"/>
    </source>
</evidence>
<dbReference type="CDD" id="cd07344">
    <property type="entry name" value="M48_yhfN_like"/>
    <property type="match status" value="1"/>
</dbReference>
<dbReference type="Gene3D" id="3.30.2010.10">
    <property type="entry name" value="Metalloproteases ('zincins'), catalytic domain"/>
    <property type="match status" value="1"/>
</dbReference>
<dbReference type="PANTHER" id="PTHR30399:SF1">
    <property type="entry name" value="UTP PYROPHOSPHATASE"/>
    <property type="match status" value="1"/>
</dbReference>
<proteinExistence type="predicted"/>
<keyword evidence="3" id="KW-1185">Reference proteome</keyword>
<dbReference type="GO" id="GO:0008237">
    <property type="term" value="F:metallopeptidase activity"/>
    <property type="evidence" value="ECO:0007669"/>
    <property type="project" value="UniProtKB-KW"/>
</dbReference>
<sequence length="228" mass="25810">MTETIHIGTPPITVHLRPNIRAKRYTLRISNKDGKISLTLPRGAKMQEACEFAKAQEGWMRKHLARQLPEILPAFGEQILLDGRLVTIAKATGRRVVLAGDVLNVSATSAQLGGKLRGFYKTLARERLVIASERYADALGVKMGRVTLRDTRSRWGSCTSAGNLMYSWRLMMAPPSVQDYVAAHEACHLIEMNHSQAYWALVEQIYPNYQPQRDWLRKNGARLHQYLL</sequence>